<keyword evidence="2" id="KW-0812">Transmembrane</keyword>
<keyword evidence="2" id="KW-0472">Membrane</keyword>
<dbReference type="STRING" id="7217.B3N2W8"/>
<proteinExistence type="predicted"/>
<evidence type="ECO:0000313" key="3">
    <source>
        <dbReference type="EMBL" id="EDV44836.2"/>
    </source>
</evidence>
<sequence>MPWLMTHTPINGYNQSFVATPPTIAPERSGLETFYSISFMYYSLIGTALTVIIGTLISLVTQHPDDAYDGKLLHPLIFRLCERFSGQKPYYVKHEEESGLNGRNSSESSASGTTTCKEEKINHGYESSPEEKEKNNPIAVVFTTSEGAKDQQSICDSSRIQMDTVPGAGETGVYRQLAGRSAL</sequence>
<feature type="region of interest" description="Disordered" evidence="1">
    <location>
        <begin position="95"/>
        <end position="136"/>
    </location>
</feature>
<feature type="transmembrane region" description="Helical" evidence="2">
    <location>
        <begin position="39"/>
        <end position="61"/>
    </location>
</feature>
<dbReference type="HOGENOM" id="CLU_897945_0_0_1"/>
<evidence type="ECO:0000256" key="2">
    <source>
        <dbReference type="SAM" id="Phobius"/>
    </source>
</evidence>
<keyword evidence="2" id="KW-1133">Transmembrane helix</keyword>
<dbReference type="InParanoid" id="B3N2W8"/>
<dbReference type="AlphaFoldDB" id="B3N2W8"/>
<evidence type="ECO:0000256" key="1">
    <source>
        <dbReference type="SAM" id="MobiDB-lite"/>
    </source>
</evidence>
<keyword evidence="4" id="KW-1185">Reference proteome</keyword>
<dbReference type="Proteomes" id="UP000007801">
    <property type="component" value="Unassembled WGS sequence"/>
</dbReference>
<gene>
    <name evidence="3" type="primary">Dana\GF15931</name>
    <name evidence="3" type="synonym">dana_GLEANR_17012</name>
    <name evidence="3" type="ORF">GF15931</name>
</gene>
<feature type="compositionally biased region" description="Polar residues" evidence="1">
    <location>
        <begin position="101"/>
        <end position="115"/>
    </location>
</feature>
<name>B3N2W8_DROAN</name>
<feature type="compositionally biased region" description="Basic and acidic residues" evidence="1">
    <location>
        <begin position="116"/>
        <end position="135"/>
    </location>
</feature>
<evidence type="ECO:0000313" key="4">
    <source>
        <dbReference type="Proteomes" id="UP000007801"/>
    </source>
</evidence>
<accession>B3N2W8</accession>
<dbReference type="OrthoDB" id="6132759at2759"/>
<dbReference type="EMBL" id="CH911727">
    <property type="protein sequence ID" value="EDV44836.2"/>
    <property type="molecule type" value="Genomic_DNA"/>
</dbReference>
<reference evidence="3 4" key="1">
    <citation type="journal article" date="2007" name="Nature">
        <title>Evolution of genes and genomes on the Drosophila phylogeny.</title>
        <authorList>
            <consortium name="Drosophila 12 Genomes Consortium"/>
            <person name="Clark A.G."/>
            <person name="Eisen M.B."/>
            <person name="Smith D.R."/>
            <person name="Bergman C.M."/>
            <person name="Oliver B."/>
            <person name="Markow T.A."/>
            <person name="Kaufman T.C."/>
            <person name="Kellis M."/>
            <person name="Gelbart W."/>
            <person name="Iyer V.N."/>
            <person name="Pollard D.A."/>
            <person name="Sackton T.B."/>
            <person name="Larracuente A.M."/>
            <person name="Singh N.D."/>
            <person name="Abad J.P."/>
            <person name="Abt D.N."/>
            <person name="Adryan B."/>
            <person name="Aguade M."/>
            <person name="Akashi H."/>
            <person name="Anderson W.W."/>
            <person name="Aquadro C.F."/>
            <person name="Ardell D.H."/>
            <person name="Arguello R."/>
            <person name="Artieri C.G."/>
            <person name="Barbash D.A."/>
            <person name="Barker D."/>
            <person name="Barsanti P."/>
            <person name="Batterham P."/>
            <person name="Batzoglou S."/>
            <person name="Begun D."/>
            <person name="Bhutkar A."/>
            <person name="Blanco E."/>
            <person name="Bosak S.A."/>
            <person name="Bradley R.K."/>
            <person name="Brand A.D."/>
            <person name="Brent M.R."/>
            <person name="Brooks A.N."/>
            <person name="Brown R.H."/>
            <person name="Butlin R.K."/>
            <person name="Caggese C."/>
            <person name="Calvi B.R."/>
            <person name="Bernardo de Carvalho A."/>
            <person name="Caspi A."/>
            <person name="Castrezana S."/>
            <person name="Celniker S.E."/>
            <person name="Chang J.L."/>
            <person name="Chapple C."/>
            <person name="Chatterji S."/>
            <person name="Chinwalla A."/>
            <person name="Civetta A."/>
            <person name="Clifton S.W."/>
            <person name="Comeron J.M."/>
            <person name="Costello J.C."/>
            <person name="Coyne J.A."/>
            <person name="Daub J."/>
            <person name="David R.G."/>
            <person name="Delcher A.L."/>
            <person name="Delehaunty K."/>
            <person name="Do C.B."/>
            <person name="Ebling H."/>
            <person name="Edwards K."/>
            <person name="Eickbush T."/>
            <person name="Evans J.D."/>
            <person name="Filipski A."/>
            <person name="Findeiss S."/>
            <person name="Freyhult E."/>
            <person name="Fulton L."/>
            <person name="Fulton R."/>
            <person name="Garcia A.C."/>
            <person name="Gardiner A."/>
            <person name="Garfield D.A."/>
            <person name="Garvin B.E."/>
            <person name="Gibson G."/>
            <person name="Gilbert D."/>
            <person name="Gnerre S."/>
            <person name="Godfrey J."/>
            <person name="Good R."/>
            <person name="Gotea V."/>
            <person name="Gravely B."/>
            <person name="Greenberg A.J."/>
            <person name="Griffiths-Jones S."/>
            <person name="Gross S."/>
            <person name="Guigo R."/>
            <person name="Gustafson E.A."/>
            <person name="Haerty W."/>
            <person name="Hahn M.W."/>
            <person name="Halligan D.L."/>
            <person name="Halpern A.L."/>
            <person name="Halter G.M."/>
            <person name="Han M.V."/>
            <person name="Heger A."/>
            <person name="Hillier L."/>
            <person name="Hinrichs A.S."/>
            <person name="Holmes I."/>
            <person name="Hoskins R.A."/>
            <person name="Hubisz M.J."/>
            <person name="Hultmark D."/>
            <person name="Huntley M.A."/>
            <person name="Jaffe D.B."/>
            <person name="Jagadeeshan S."/>
            <person name="Jeck W.R."/>
            <person name="Johnson J."/>
            <person name="Jones C.D."/>
            <person name="Jordan W.C."/>
            <person name="Karpen G.H."/>
            <person name="Kataoka E."/>
            <person name="Keightley P.D."/>
            <person name="Kheradpour P."/>
            <person name="Kirkness E.F."/>
            <person name="Koerich L.B."/>
            <person name="Kristiansen K."/>
            <person name="Kudrna D."/>
            <person name="Kulathinal R.J."/>
            <person name="Kumar S."/>
            <person name="Kwok R."/>
            <person name="Lander E."/>
            <person name="Langley C.H."/>
            <person name="Lapoint R."/>
            <person name="Lazzaro B.P."/>
            <person name="Lee S.J."/>
            <person name="Levesque L."/>
            <person name="Li R."/>
            <person name="Lin C.F."/>
            <person name="Lin M.F."/>
            <person name="Lindblad-Toh K."/>
            <person name="Llopart A."/>
            <person name="Long M."/>
            <person name="Low L."/>
            <person name="Lozovsky E."/>
            <person name="Lu J."/>
            <person name="Luo M."/>
            <person name="Machado C.A."/>
            <person name="Makalowski W."/>
            <person name="Marzo M."/>
            <person name="Matsuda M."/>
            <person name="Matzkin L."/>
            <person name="McAllister B."/>
            <person name="McBride C.S."/>
            <person name="McKernan B."/>
            <person name="McKernan K."/>
            <person name="Mendez-Lago M."/>
            <person name="Minx P."/>
            <person name="Mollenhauer M.U."/>
            <person name="Montooth K."/>
            <person name="Mount S.M."/>
            <person name="Mu X."/>
            <person name="Myers E."/>
            <person name="Negre B."/>
            <person name="Newfeld S."/>
            <person name="Nielsen R."/>
            <person name="Noor M.A."/>
            <person name="O'Grady P."/>
            <person name="Pachter L."/>
            <person name="Papaceit M."/>
            <person name="Parisi M.J."/>
            <person name="Parisi M."/>
            <person name="Parts L."/>
            <person name="Pedersen J.S."/>
            <person name="Pesole G."/>
            <person name="Phillippy A.M."/>
            <person name="Ponting C.P."/>
            <person name="Pop M."/>
            <person name="Porcelli D."/>
            <person name="Powell J.R."/>
            <person name="Prohaska S."/>
            <person name="Pruitt K."/>
            <person name="Puig M."/>
            <person name="Quesneville H."/>
            <person name="Ram K.R."/>
            <person name="Rand D."/>
            <person name="Rasmussen M.D."/>
            <person name="Reed L.K."/>
            <person name="Reenan R."/>
            <person name="Reily A."/>
            <person name="Remington K.A."/>
            <person name="Rieger T.T."/>
            <person name="Ritchie M.G."/>
            <person name="Robin C."/>
            <person name="Rogers Y.H."/>
            <person name="Rohde C."/>
            <person name="Rozas J."/>
            <person name="Rubenfield M.J."/>
            <person name="Ruiz A."/>
            <person name="Russo S."/>
            <person name="Salzberg S.L."/>
            <person name="Sanchez-Gracia A."/>
            <person name="Saranga D.J."/>
            <person name="Sato H."/>
            <person name="Schaeffer S.W."/>
            <person name="Schatz M.C."/>
            <person name="Schlenke T."/>
            <person name="Schwartz R."/>
            <person name="Segarra C."/>
            <person name="Singh R.S."/>
            <person name="Sirot L."/>
            <person name="Sirota M."/>
            <person name="Sisneros N.B."/>
            <person name="Smith C.D."/>
            <person name="Smith T.F."/>
            <person name="Spieth J."/>
            <person name="Stage D.E."/>
            <person name="Stark A."/>
            <person name="Stephan W."/>
            <person name="Strausberg R.L."/>
            <person name="Strempel S."/>
            <person name="Sturgill D."/>
            <person name="Sutton G."/>
            <person name="Sutton G.G."/>
            <person name="Tao W."/>
            <person name="Teichmann S."/>
            <person name="Tobari Y.N."/>
            <person name="Tomimura Y."/>
            <person name="Tsolas J.M."/>
            <person name="Valente V.L."/>
            <person name="Venter E."/>
            <person name="Venter J.C."/>
            <person name="Vicario S."/>
            <person name="Vieira F.G."/>
            <person name="Vilella A.J."/>
            <person name="Villasante A."/>
            <person name="Walenz B."/>
            <person name="Wang J."/>
            <person name="Wasserman M."/>
            <person name="Watts T."/>
            <person name="Wilson D."/>
            <person name="Wilson R.K."/>
            <person name="Wing R.A."/>
            <person name="Wolfner M.F."/>
            <person name="Wong A."/>
            <person name="Wong G.K."/>
            <person name="Wu C.I."/>
            <person name="Wu G."/>
            <person name="Yamamoto D."/>
            <person name="Yang H.P."/>
            <person name="Yang S.P."/>
            <person name="Yorke J.A."/>
            <person name="Yoshida K."/>
            <person name="Zdobnov E."/>
            <person name="Zhang P."/>
            <person name="Zhang Y."/>
            <person name="Zimin A.V."/>
            <person name="Baldwin J."/>
            <person name="Abdouelleil A."/>
            <person name="Abdulkadir J."/>
            <person name="Abebe A."/>
            <person name="Abera B."/>
            <person name="Abreu J."/>
            <person name="Acer S.C."/>
            <person name="Aftuck L."/>
            <person name="Alexander A."/>
            <person name="An P."/>
            <person name="Anderson E."/>
            <person name="Anderson S."/>
            <person name="Arachi H."/>
            <person name="Azer M."/>
            <person name="Bachantsang P."/>
            <person name="Barry A."/>
            <person name="Bayul T."/>
            <person name="Berlin A."/>
            <person name="Bessette D."/>
            <person name="Bloom T."/>
            <person name="Blye J."/>
            <person name="Boguslavskiy L."/>
            <person name="Bonnet C."/>
            <person name="Boukhgalter B."/>
            <person name="Bourzgui I."/>
            <person name="Brown A."/>
            <person name="Cahill P."/>
            <person name="Channer S."/>
            <person name="Cheshatsang Y."/>
            <person name="Chuda L."/>
            <person name="Citroen M."/>
            <person name="Collymore A."/>
            <person name="Cooke P."/>
            <person name="Costello M."/>
            <person name="D'Aco K."/>
            <person name="Daza R."/>
            <person name="De Haan G."/>
            <person name="DeGray S."/>
            <person name="DeMaso C."/>
            <person name="Dhargay N."/>
            <person name="Dooley K."/>
            <person name="Dooley E."/>
            <person name="Doricent M."/>
            <person name="Dorje P."/>
            <person name="Dorjee K."/>
            <person name="Dupes A."/>
            <person name="Elong R."/>
            <person name="Falk J."/>
            <person name="Farina A."/>
            <person name="Faro S."/>
            <person name="Ferguson D."/>
            <person name="Fisher S."/>
            <person name="Foley C.D."/>
            <person name="Franke A."/>
            <person name="Friedrich D."/>
            <person name="Gadbois L."/>
            <person name="Gearin G."/>
            <person name="Gearin C.R."/>
            <person name="Giannoukos G."/>
            <person name="Goode T."/>
            <person name="Graham J."/>
            <person name="Grandbois E."/>
            <person name="Grewal S."/>
            <person name="Gyaltsen K."/>
            <person name="Hafez N."/>
            <person name="Hagos B."/>
            <person name="Hall J."/>
            <person name="Henson C."/>
            <person name="Hollinger A."/>
            <person name="Honan T."/>
            <person name="Huard M.D."/>
            <person name="Hughes L."/>
            <person name="Hurhula B."/>
            <person name="Husby M.E."/>
            <person name="Kamat A."/>
            <person name="Kanga B."/>
            <person name="Kashin S."/>
            <person name="Khazanovich D."/>
            <person name="Kisner P."/>
            <person name="Lance K."/>
            <person name="Lara M."/>
            <person name="Lee W."/>
            <person name="Lennon N."/>
            <person name="Letendre F."/>
            <person name="LeVine R."/>
            <person name="Lipovsky A."/>
            <person name="Liu X."/>
            <person name="Liu J."/>
            <person name="Liu S."/>
            <person name="Lokyitsang T."/>
            <person name="Lokyitsang Y."/>
            <person name="Lubonja R."/>
            <person name="Lui A."/>
            <person name="MacDonald P."/>
            <person name="Magnisalis V."/>
            <person name="Maru K."/>
            <person name="Matthews C."/>
            <person name="McCusker W."/>
            <person name="McDonough S."/>
            <person name="Mehta T."/>
            <person name="Meldrim J."/>
            <person name="Meneus L."/>
            <person name="Mihai O."/>
            <person name="Mihalev A."/>
            <person name="Mihova T."/>
            <person name="Mittelman R."/>
            <person name="Mlenga V."/>
            <person name="Montmayeur A."/>
            <person name="Mulrain L."/>
            <person name="Navidi A."/>
            <person name="Naylor J."/>
            <person name="Negash T."/>
            <person name="Nguyen T."/>
            <person name="Nguyen N."/>
            <person name="Nicol R."/>
            <person name="Norbu C."/>
            <person name="Norbu N."/>
            <person name="Novod N."/>
            <person name="O'Neill B."/>
            <person name="Osman S."/>
            <person name="Markiewicz E."/>
            <person name="Oyono O.L."/>
            <person name="Patti C."/>
            <person name="Phunkhang P."/>
            <person name="Pierre F."/>
            <person name="Priest M."/>
            <person name="Raghuraman S."/>
            <person name="Rege F."/>
            <person name="Reyes R."/>
            <person name="Rise C."/>
            <person name="Rogov P."/>
            <person name="Ross K."/>
            <person name="Ryan E."/>
            <person name="Settipalli S."/>
            <person name="Shea T."/>
            <person name="Sherpa N."/>
            <person name="Shi L."/>
            <person name="Shih D."/>
            <person name="Sparrow T."/>
            <person name="Spaulding J."/>
            <person name="Stalker J."/>
            <person name="Stange-Thomann N."/>
            <person name="Stavropoulos S."/>
            <person name="Stone C."/>
            <person name="Strader C."/>
            <person name="Tesfaye S."/>
            <person name="Thomson T."/>
            <person name="Thoulutsang Y."/>
            <person name="Thoulutsang D."/>
            <person name="Topham K."/>
            <person name="Topping I."/>
            <person name="Tsamla T."/>
            <person name="Vassiliev H."/>
            <person name="Vo A."/>
            <person name="Wangchuk T."/>
            <person name="Wangdi T."/>
            <person name="Weiand M."/>
            <person name="Wilkinson J."/>
            <person name="Wilson A."/>
            <person name="Yadav S."/>
            <person name="Young G."/>
            <person name="Yu Q."/>
            <person name="Zembek L."/>
            <person name="Zhong D."/>
            <person name="Zimmer A."/>
            <person name="Zwirko Z."/>
            <person name="Jaffe D.B."/>
            <person name="Alvarez P."/>
            <person name="Brockman W."/>
            <person name="Butler J."/>
            <person name="Chin C."/>
            <person name="Gnerre S."/>
            <person name="Grabherr M."/>
            <person name="Kleber M."/>
            <person name="Mauceli E."/>
            <person name="MacCallum I."/>
        </authorList>
    </citation>
    <scope>NUCLEOTIDE SEQUENCE [LARGE SCALE GENOMIC DNA]</scope>
    <source>
        <strain evidence="4">Tucson 14024-0371.13</strain>
    </source>
</reference>
<organism evidence="3 4">
    <name type="scientific">Drosophila ananassae</name>
    <name type="common">Fruit fly</name>
    <dbReference type="NCBI Taxonomy" id="7217"/>
    <lineage>
        <taxon>Eukaryota</taxon>
        <taxon>Metazoa</taxon>
        <taxon>Ecdysozoa</taxon>
        <taxon>Arthropoda</taxon>
        <taxon>Hexapoda</taxon>
        <taxon>Insecta</taxon>
        <taxon>Pterygota</taxon>
        <taxon>Neoptera</taxon>
        <taxon>Endopterygota</taxon>
        <taxon>Diptera</taxon>
        <taxon>Brachycera</taxon>
        <taxon>Muscomorpha</taxon>
        <taxon>Ephydroidea</taxon>
        <taxon>Drosophilidae</taxon>
        <taxon>Drosophila</taxon>
        <taxon>Sophophora</taxon>
    </lineage>
</organism>
<dbReference type="eggNOG" id="KOG2349">
    <property type="taxonomic scope" value="Eukaryota"/>
</dbReference>
<dbReference type="eggNOG" id="KOG3622">
    <property type="taxonomic scope" value="Eukaryota"/>
</dbReference>
<protein>
    <submittedName>
        <fullName evidence="3">Uncharacterized protein</fullName>
    </submittedName>
</protein>